<name>A0A829RA05_LISGR</name>
<reference evidence="1 2" key="1">
    <citation type="submission" date="2012-12" db="EMBL/GenBank/DDBJ databases">
        <title>Novel taxa of Listeriaceae from agricultural environments in the United States.</title>
        <authorList>
            <person name="den Bakker H.C."/>
            <person name="Allred A."/>
            <person name="Warchocki S."/>
            <person name="Wright E.M."/>
            <person name="Burrell A."/>
            <person name="Nightingale K.K."/>
            <person name="Kephart D."/>
            <person name="Wiedmann M."/>
        </authorList>
    </citation>
    <scope>NUCLEOTIDE SEQUENCE [LARGE SCALE GENOMIC DNA]</scope>
    <source>
        <strain evidence="1 2">FSL F6-1183</strain>
    </source>
</reference>
<proteinExistence type="predicted"/>
<dbReference type="Proteomes" id="UP000019251">
    <property type="component" value="Unassembled WGS sequence"/>
</dbReference>
<protein>
    <submittedName>
        <fullName evidence="1">Uncharacterized protein</fullName>
    </submittedName>
</protein>
<organism evidence="1 2">
    <name type="scientific">Listeria grayi FSL F6-1183</name>
    <dbReference type="NCBI Taxonomy" id="1265827"/>
    <lineage>
        <taxon>Bacteria</taxon>
        <taxon>Bacillati</taxon>
        <taxon>Bacillota</taxon>
        <taxon>Bacilli</taxon>
        <taxon>Bacillales</taxon>
        <taxon>Listeriaceae</taxon>
        <taxon>Listeria</taxon>
    </lineage>
</organism>
<dbReference type="EMBL" id="AODG01000004">
    <property type="protein sequence ID" value="EUJ29877.1"/>
    <property type="molecule type" value="Genomic_DNA"/>
</dbReference>
<comment type="caution">
    <text evidence="1">The sequence shown here is derived from an EMBL/GenBank/DDBJ whole genome shotgun (WGS) entry which is preliminary data.</text>
</comment>
<dbReference type="RefSeq" id="WP_052009074.1">
    <property type="nucleotide sequence ID" value="NZ_AODG01000004.1"/>
</dbReference>
<evidence type="ECO:0000313" key="1">
    <source>
        <dbReference type="EMBL" id="EUJ29877.1"/>
    </source>
</evidence>
<gene>
    <name evidence="1" type="ORF">LMUR_02182</name>
</gene>
<accession>A0A829RA05</accession>
<evidence type="ECO:0000313" key="2">
    <source>
        <dbReference type="Proteomes" id="UP000019251"/>
    </source>
</evidence>
<dbReference type="AlphaFoldDB" id="A0A829RA05"/>
<sequence length="220" mass="25935">MKKIKLKKCVLISDDLKEDWLYVSKGERVGPRVELKQELWKNSQTTLSIMDSNAFLQSVFNERTNISKDRIDYKAQGIFKNNIDYSGRLGIKESVILRSRLFQKLFSNSFRRFKIIRNRIKRSYDREGELESINKEIIYSILLNASRDIEQILNGSKDKILIIEGNYSEEEIVEIKEVLFSELNNLEYLISCVEDETMSYLFVNISKIYEHIHDVFTLRG</sequence>